<dbReference type="GO" id="GO:0060271">
    <property type="term" value="P:cilium assembly"/>
    <property type="evidence" value="ECO:0007669"/>
    <property type="project" value="TreeGrafter"/>
</dbReference>
<evidence type="ECO:0000256" key="1">
    <source>
        <dbReference type="ARBA" id="ARBA00004138"/>
    </source>
</evidence>
<gene>
    <name evidence="11" type="ORF">PVT01_040013700</name>
</gene>
<sequence>MTRCNSCPDFQYISENVLCLLQGSCICLHNLVNNERKFLFISCCEPLGEVRFELAAGQGGGGGQTDGKRNDQTDGKRNDQTDGKRNDQTDGERDSQTDGQKNDGADNVGGRYSPHPVRKISCSEKEHAMAVVIRRASGDLLCYLVFDEANGLNSFEVRLTHSVGEAIKDVTLGDGQVYLLLKRRRGSPLQEGAPSKGDNTGGLSGNLGGKLHGKLRCDPPFDADYLICALKLASNKKEPPEVIATHKSPSKFKKMVVCPYDGKKIMLLSKRSVFFVATSNEQPSKENVRIVERELLLNSPIVAASWLDFHVFTICLSNNELLFFDLSTDSRHLPRLRCHNSYSRICSIFYHSEHLFVAFATKEIVCFRVNYGALPPAAFRQVTPVEDNYVSTKCLFQRRKASRKGEHPSTGEKPSMEEHPSMEAAKGNGPVNNRRKPPKKCSRTTFESILHEIKNVENKMNDKGFELLEESEGEGRVDDEQAWDTAAFAECIAGGSSMDGCPNSWDDYTSWRSSGEDDPTNEGTPSKRTHRKKDLSQMRKKRKANFAKLHYDEDNLTHIFTPISVVNFEKYITHRISTFSLHRGNLLIQLENGLSYYTTTFNKKKMTPDEDSSFYLCGHTALHKIKDLKVCRGKQLFTLDEARMLKCYSLVDNELNIVYTGRGVTWFEVLSLMGDCNCLFVALTDGSFFFIDLMSCKILLHGGGRRERRERSRRSGGGGRSDGRHGRRCIEGAVFNKVNEHIFNGYFKVSGALLFFFLIHSVSHQKLFIYFLHEVRIGRLLARVCADGSGDQRGDERGGAAPLLLSLSTYRRVDLDSGPQRDYACLLTATGDLRRFYLLFVQLTKKETILMRKKNWDTNVRVFYWKVPHKDVVYGKVIGNYLVLVDFHLNVRFFYMNKVPFGESSLGDSNGVASVLVGKKGSFLRRLKQAKGSRREGVPGPNDEENAFEEFILKRRRRRKAFHPDGVNKDLETQSNEPPNGEDQSSGARLFRLHIGEGDLHINLSHMGRAQFINERMEQDDRHICSFNIVTDSNTVVTFSFDSDAYPLAMVKGPEVQASPMRGTERINFFHPVDMKSGTYDLFLTKGRHLHLGGGHEGGGQEGGNREQGNREQGNREQGNREQGNREGGNCEPGEPLQNNQEGGGHPTPRAAINGEAPLELICQKDVDPTVQATLAKLREGAAYPSDVNFLLRQPSVVFLKVYSSALRKRLRDKRGKSFQERVSIEWGVPSGATKEVRAGGDKVASSGAATSADFPISIAAPAALAAPAGLPHRTNFFFDNETTIFTFLNENEYRLPLEECLANCKNKLYLSALHAKRKEERAQMEKLRSQLRELITQNENSSNSTKLDRKVFFFDKKIINESEILINKYEQIKKKFEKKKLAKEQIIKKLEKKCSPLSQVDFLFGLNTNAYVTNAFKRSNYHHSSPIREKIKFLRFLQIKESEFLQNVEKNNVLCFLKTTKDYIDRYTEDFSCLFLSHYYPYANMNLNYLYANLFGSSFSAGGVDSVQWNYLLYFPCELFTNARKRLQCFVLQMLIEQQKAKFRSHFLALKQEKQNYVEEINLVTNKLKLSLEATDKYFSHPYSHAIDPGLYNRGALKGVKGDALPVSNKFDPDALLKMHLHKLKVESQTGDAFDEREKGDLTVKAQKKGDHLGMGPGLGGEPEADKEPPKDATPRGDEADPESLEIHEKKKNDVRNALSDVKSYIYQISDQCEEFNEKLKQLRKKKYNIQKLIKLHELYCIAIYATLINEERKEEALLQIEKKRTAVERHLSQLEESMRQLDVLQVDEQSLREEKKRLLEKHKRNLALSELLTKKKQKFEKRFLHECINFDVLIEQKYENVIGFDFDSRKNLFIKKKIIQKHIADTNQIIQENFELRRSIRKLKHEIRRNKIKKDYLNFSLMDIEEGVDDVKYLKQNCEFLFSDINNVISSLEAKKQNRKLIFQMSEQKMREQISSVDAKISAIKSENVVLEANMQSLLKEISQMGKAAKGEVGDAANLLDTQGSLGDDDAASARMSFKCPDADVEGEIDQEKEPNCAEEQNRDRADKQTPDQAAPPEKKKKKKLPTRDIHEKSALLRKKYK</sequence>
<evidence type="ECO:0000256" key="9">
    <source>
        <dbReference type="SAM" id="Coils"/>
    </source>
</evidence>
<feature type="region of interest" description="Disordered" evidence="10">
    <location>
        <begin position="1631"/>
        <end position="1693"/>
    </location>
</feature>
<feature type="compositionally biased region" description="Basic and acidic residues" evidence="10">
    <location>
        <begin position="2032"/>
        <end position="2052"/>
    </location>
</feature>
<evidence type="ECO:0000256" key="3">
    <source>
        <dbReference type="ARBA" id="ARBA00022490"/>
    </source>
</evidence>
<feature type="region of interest" description="Disordered" evidence="10">
    <location>
        <begin position="56"/>
        <end position="119"/>
    </location>
</feature>
<dbReference type="InterPro" id="IPR036322">
    <property type="entry name" value="WD40_repeat_dom_sf"/>
</dbReference>
<organism evidence="11 12">
    <name type="scientific">Plasmodium vivax</name>
    <name type="common">malaria parasite P. vivax</name>
    <dbReference type="NCBI Taxonomy" id="5855"/>
    <lineage>
        <taxon>Eukaryota</taxon>
        <taxon>Sar</taxon>
        <taxon>Alveolata</taxon>
        <taxon>Apicomplexa</taxon>
        <taxon>Aconoidasida</taxon>
        <taxon>Haemosporida</taxon>
        <taxon>Plasmodiidae</taxon>
        <taxon>Plasmodium</taxon>
        <taxon>Plasmodium (Plasmodium)</taxon>
    </lineage>
</organism>
<feature type="coiled-coil region" evidence="9">
    <location>
        <begin position="1707"/>
        <end position="1734"/>
    </location>
</feature>
<feature type="region of interest" description="Disordered" evidence="10">
    <location>
        <begin position="509"/>
        <end position="537"/>
    </location>
</feature>
<dbReference type="eggNOG" id="ENOG502TN7K">
    <property type="taxonomic scope" value="Eukaryota"/>
</dbReference>
<keyword evidence="3" id="KW-0963">Cytoplasm</keyword>
<feature type="region of interest" description="Disordered" evidence="10">
    <location>
        <begin position="1091"/>
        <end position="1152"/>
    </location>
</feature>
<feature type="compositionally biased region" description="Basic and acidic residues" evidence="10">
    <location>
        <begin position="1104"/>
        <end position="1125"/>
    </location>
</feature>
<evidence type="ECO:0000313" key="12">
    <source>
        <dbReference type="Proteomes" id="UP000196402"/>
    </source>
</evidence>
<evidence type="ECO:0008006" key="13">
    <source>
        <dbReference type="Google" id="ProtNLM"/>
    </source>
</evidence>
<feature type="compositionally biased region" description="Gly residues" evidence="10">
    <location>
        <begin position="1092"/>
        <end position="1103"/>
    </location>
</feature>
<evidence type="ECO:0000313" key="11">
    <source>
        <dbReference type="EMBL" id="SCO65618.1"/>
    </source>
</evidence>
<evidence type="ECO:0000256" key="10">
    <source>
        <dbReference type="SAM" id="MobiDB-lite"/>
    </source>
</evidence>
<evidence type="ECO:0000256" key="2">
    <source>
        <dbReference type="ARBA" id="ARBA00004245"/>
    </source>
</evidence>
<dbReference type="PANTHER" id="PTHR14885:SF1">
    <property type="entry name" value="CILIA- AND FLAGELLA-ASSOCIATED PROTEIN 43"/>
    <property type="match status" value="1"/>
</dbReference>
<dbReference type="VEuPathDB" id="PlasmoDB:PVP01_0411300"/>
<feature type="compositionally biased region" description="Basic and acidic residues" evidence="10">
    <location>
        <begin position="66"/>
        <end position="104"/>
    </location>
</feature>
<comment type="subcellular location">
    <subcellularLocation>
        <location evidence="1">Cell projection</location>
        <location evidence="1">Cilium</location>
    </subcellularLocation>
    <subcellularLocation>
        <location evidence="2">Cytoplasm</location>
        <location evidence="2">Cytoskeleton</location>
    </subcellularLocation>
</comment>
<dbReference type="VEuPathDB" id="PlasmoDB:PVPAM_040022000"/>
<feature type="compositionally biased region" description="Basic and acidic residues" evidence="10">
    <location>
        <begin position="403"/>
        <end position="421"/>
    </location>
</feature>
<proteinExistence type="predicted"/>
<feature type="compositionally biased region" description="Polar residues" evidence="10">
    <location>
        <begin position="973"/>
        <end position="986"/>
    </location>
</feature>
<feature type="compositionally biased region" description="Basic residues" evidence="10">
    <location>
        <begin position="433"/>
        <end position="442"/>
    </location>
</feature>
<keyword evidence="5" id="KW-0677">Repeat</keyword>
<keyword evidence="6 9" id="KW-0175">Coiled coil</keyword>
<evidence type="ECO:0000256" key="8">
    <source>
        <dbReference type="ARBA" id="ARBA00023273"/>
    </source>
</evidence>
<feature type="region of interest" description="Disordered" evidence="10">
    <location>
        <begin position="400"/>
        <end position="444"/>
    </location>
</feature>
<evidence type="ECO:0000256" key="6">
    <source>
        <dbReference type="ARBA" id="ARBA00023054"/>
    </source>
</evidence>
<dbReference type="GO" id="GO:0005930">
    <property type="term" value="C:axoneme"/>
    <property type="evidence" value="ECO:0007669"/>
    <property type="project" value="TreeGrafter"/>
</dbReference>
<reference evidence="11 12" key="1">
    <citation type="submission" date="2016-07" db="EMBL/GenBank/DDBJ databases">
        <authorList>
            <consortium name="Pathogen Informatics"/>
        </authorList>
    </citation>
    <scope>NUCLEOTIDE SEQUENCE [LARGE SCALE GENOMIC DNA]</scope>
</reference>
<protein>
    <recommendedName>
        <fullName evidence="13">WD repeat-containing protein</fullName>
    </recommendedName>
</protein>
<dbReference type="VEuPathDB" id="PlasmoDB:PVW1_040017500"/>
<dbReference type="VEuPathDB" id="PlasmoDB:PVX_002855"/>
<evidence type="ECO:0000256" key="7">
    <source>
        <dbReference type="ARBA" id="ARBA00023212"/>
    </source>
</evidence>
<feature type="compositionally biased region" description="Basic and acidic residues" evidence="10">
    <location>
        <begin position="963"/>
        <end position="972"/>
    </location>
</feature>
<dbReference type="PANTHER" id="PTHR14885">
    <property type="entry name" value="CILIA- AND FLAGELLA-ASSOCIATED PROTEIN 43-RELATED"/>
    <property type="match status" value="1"/>
</dbReference>
<feature type="compositionally biased region" description="Basic and acidic residues" evidence="10">
    <location>
        <begin position="1635"/>
        <end position="1653"/>
    </location>
</feature>
<feature type="compositionally biased region" description="Basic and acidic residues" evidence="10">
    <location>
        <begin position="1665"/>
        <end position="1693"/>
    </location>
</feature>
<feature type="coiled-coil region" evidence="9">
    <location>
        <begin position="1311"/>
        <end position="1394"/>
    </location>
</feature>
<dbReference type="SUPFAM" id="SSF50978">
    <property type="entry name" value="WD40 repeat-like"/>
    <property type="match status" value="1"/>
</dbReference>
<feature type="region of interest" description="Disordered" evidence="10">
    <location>
        <begin position="963"/>
        <end position="986"/>
    </location>
</feature>
<accession>A0A1G4GSQ7</accession>
<evidence type="ECO:0000256" key="5">
    <source>
        <dbReference type="ARBA" id="ARBA00022737"/>
    </source>
</evidence>
<dbReference type="Proteomes" id="UP000196402">
    <property type="component" value="Chromosome 4"/>
</dbReference>
<keyword evidence="4" id="KW-0853">WD repeat</keyword>
<name>A0A1G4GSQ7_PLAVI</name>
<feature type="region of interest" description="Disordered" evidence="10">
    <location>
        <begin position="2024"/>
        <end position="2084"/>
    </location>
</feature>
<keyword evidence="7" id="KW-0206">Cytoskeleton</keyword>
<evidence type="ECO:0000256" key="4">
    <source>
        <dbReference type="ARBA" id="ARBA00022574"/>
    </source>
</evidence>
<feature type="coiled-coil region" evidence="9">
    <location>
        <begin position="1759"/>
        <end position="1803"/>
    </location>
</feature>
<feature type="compositionally biased region" description="Basic and acidic residues" evidence="10">
    <location>
        <begin position="2068"/>
        <end position="2077"/>
    </location>
</feature>
<feature type="compositionally biased region" description="Basic residues" evidence="10">
    <location>
        <begin position="527"/>
        <end position="537"/>
    </location>
</feature>
<keyword evidence="8" id="KW-0966">Cell projection</keyword>
<dbReference type="EMBL" id="LT615242">
    <property type="protein sequence ID" value="SCO65618.1"/>
    <property type="molecule type" value="Genomic_DNA"/>
</dbReference>